<dbReference type="Proteomes" id="UP000468327">
    <property type="component" value="Unassembled WGS sequence"/>
</dbReference>
<gene>
    <name evidence="9" type="ORF">GO738_10990</name>
</gene>
<dbReference type="GO" id="GO:0043546">
    <property type="term" value="F:molybdopterin cofactor binding"/>
    <property type="evidence" value="ECO:0007669"/>
    <property type="project" value="InterPro"/>
</dbReference>
<dbReference type="InterPro" id="IPR006657">
    <property type="entry name" value="MoPterin_dinucl-bd_dom"/>
</dbReference>
<feature type="domain" description="4Fe-4S Mo/W bis-MGD-type" evidence="8">
    <location>
        <begin position="147"/>
        <end position="205"/>
    </location>
</feature>
<dbReference type="Pfam" id="PF01568">
    <property type="entry name" value="Molydop_binding"/>
    <property type="match status" value="1"/>
</dbReference>
<dbReference type="InterPro" id="IPR050612">
    <property type="entry name" value="Prok_Mopterin_Oxidored"/>
</dbReference>
<dbReference type="AlphaFoldDB" id="A0A6N8IKE6"/>
<dbReference type="InterPro" id="IPR006656">
    <property type="entry name" value="Mopterin_OxRdtase"/>
</dbReference>
<dbReference type="InterPro" id="IPR006963">
    <property type="entry name" value="Mopterin_OxRdtase_4Fe-4S_dom"/>
</dbReference>
<dbReference type="SUPFAM" id="SSF53706">
    <property type="entry name" value="Formate dehydrogenase/DMSO reductase, domains 1-3"/>
    <property type="match status" value="1"/>
</dbReference>
<dbReference type="InterPro" id="IPR006655">
    <property type="entry name" value="Mopterin_OxRdtase_prok_CS"/>
</dbReference>
<accession>A0A6N8IKE6</accession>
<sequence length="886" mass="100684">MIEVMACLLTSFLLLYSSVRNYVRQETSSSYQGASPTPFPSSLFSASYQRTDSQSAYSSRDRLIPIACFTRWQPQRGGPIGADTRQARRPRGVAMVENAVAEKDRDEIGTSKEENQFNFGAGKRQEVDPRWKHPKPFQYEEDGMVVTRTSVWSAPGCHEGCGVLVYSDKETGKFIKCEGDPDDPYNRGALCPRCLAFKQVEFHPDRILHPMKRAGERGSGQWERITWDEALETCYKEFRRISMTYGGDSIHCLRGTARDNQWQVGRMANTFGSPNEYGFLSGTACYLPRLSLMIMTYGGMLIADFSQFSALRYDDPEWVCPECTIVWGCNPTISNPDFFMGHWVTDAMKLGCKLISVEPRVTWLAAHADIHLQLRPGTDTGLALGMIKVIIDEDLYDHDFVERWTYGFDELAERARELSLDQVEAMTWVPKEKIIAAARLFATSKPANVVWGLAVDMQSQGTPCAAAIAALWTITGNLDVPGGMCYTASPMGVDQPSAGAWGIYDLINEEMQKKRVGWKEFPMYRYGLTQAMPDMCLEYMEEGKVKGVWIQTSNGIACMSCETERWYQAMKKPEFIAAVDIFMTPTIQSCADIVMPVQTWAEKHSVRAHYYFLSAITGGCAAEGEAKSDCEINRELAQYFDNDDEFNQAIGRPEGKQHTWPWATEDEVYDEIVSPSGFTFHELMEHGPVYQKYVYKKYEKGLMRPDGQPGFNTPTGRIEFYSTLFEKFGYDPLPYIEEPGIGPVTTPDLYEEYPLIMITGARTTSFFHSEHRQIPYLRQLTPDPWVQIHPRTAKDLNISEGDWVWIENHRGRCRQRARLTFEVHEKEIAAQHGWWFPEQDGAEPNLYGFRQSNINQLLANKPGTTGFGADLKCTLCKVYRCKEEEL</sequence>
<dbReference type="GO" id="GO:0016491">
    <property type="term" value="F:oxidoreductase activity"/>
    <property type="evidence" value="ECO:0007669"/>
    <property type="project" value="UniProtKB-KW"/>
</dbReference>
<dbReference type="Gene3D" id="2.20.25.90">
    <property type="entry name" value="ADC-like domains"/>
    <property type="match status" value="1"/>
</dbReference>
<dbReference type="InterPro" id="IPR037949">
    <property type="entry name" value="MopB_CT_Acetylene-hydratase"/>
</dbReference>
<reference evidence="9 10" key="1">
    <citation type="submission" date="2019-11" db="EMBL/GenBank/DDBJ databases">
        <title>Whole genome shotgun sequencing (WGS) data from Adlercreutzia equolifaciens ResAG-91, Eggerthella lenta MRI-F36, MRI-F37, MRI-F40, ResAG-49, ResAG-88, ResAG-121, ResAG-145, and Gordonibacter sp. ResAG-5, ResAG-26, ResAG-43, ResAG-50, ResAG-59.</title>
        <authorList>
            <person name="Stoll D.A."/>
            <person name="Danylec N."/>
            <person name="Franz C.M.A.P."/>
            <person name="Huch M."/>
        </authorList>
    </citation>
    <scope>NUCLEOTIDE SEQUENCE [LARGE SCALE GENOMIC DNA]</scope>
    <source>
        <strain evidence="9 10">ResAG-59</strain>
    </source>
</reference>
<dbReference type="Gene3D" id="2.40.40.20">
    <property type="match status" value="1"/>
</dbReference>
<dbReference type="GO" id="GO:0018818">
    <property type="term" value="F:acetylene hydratase activity"/>
    <property type="evidence" value="ECO:0007669"/>
    <property type="project" value="InterPro"/>
</dbReference>
<dbReference type="Pfam" id="PF00384">
    <property type="entry name" value="Molybdopterin"/>
    <property type="match status" value="1"/>
</dbReference>
<dbReference type="EMBL" id="WPOC01000019">
    <property type="protein sequence ID" value="MVN15860.1"/>
    <property type="molecule type" value="Genomic_DNA"/>
</dbReference>
<comment type="cofactor">
    <cofactor evidence="1">
        <name>Mo-bis(molybdopterin guanine dinucleotide)</name>
        <dbReference type="ChEBI" id="CHEBI:60539"/>
    </cofactor>
</comment>
<dbReference type="Gene3D" id="3.40.228.10">
    <property type="entry name" value="Dimethylsulfoxide Reductase, domain 2"/>
    <property type="match status" value="1"/>
</dbReference>
<proteinExistence type="inferred from homology"/>
<dbReference type="Pfam" id="PF04879">
    <property type="entry name" value="Molybdop_Fe4S4"/>
    <property type="match status" value="1"/>
</dbReference>
<evidence type="ECO:0000256" key="6">
    <source>
        <dbReference type="ARBA" id="ARBA00023004"/>
    </source>
</evidence>
<evidence type="ECO:0000256" key="1">
    <source>
        <dbReference type="ARBA" id="ARBA00001942"/>
    </source>
</evidence>
<dbReference type="InterPro" id="IPR009010">
    <property type="entry name" value="Asp_de-COase-like_dom_sf"/>
</dbReference>
<dbReference type="SUPFAM" id="SSF50692">
    <property type="entry name" value="ADC-like"/>
    <property type="match status" value="1"/>
</dbReference>
<protein>
    <submittedName>
        <fullName evidence="9">Molybdopterin-dependent oxidoreductase</fullName>
    </submittedName>
</protein>
<evidence type="ECO:0000256" key="3">
    <source>
        <dbReference type="ARBA" id="ARBA00022505"/>
    </source>
</evidence>
<comment type="caution">
    <text evidence="9">The sequence shown here is derived from an EMBL/GenBank/DDBJ whole genome shotgun (WGS) entry which is preliminary data.</text>
</comment>
<keyword evidence="5" id="KW-0560">Oxidoreductase</keyword>
<comment type="similarity">
    <text evidence="2">Belongs to the prokaryotic molybdopterin-containing oxidoreductase family.</text>
</comment>
<dbReference type="PANTHER" id="PTHR43742">
    <property type="entry name" value="TRIMETHYLAMINE-N-OXIDE REDUCTASE"/>
    <property type="match status" value="1"/>
</dbReference>
<keyword evidence="7" id="KW-0411">Iron-sulfur</keyword>
<evidence type="ECO:0000256" key="2">
    <source>
        <dbReference type="ARBA" id="ARBA00010312"/>
    </source>
</evidence>
<dbReference type="SMART" id="SM00926">
    <property type="entry name" value="Molybdop_Fe4S4"/>
    <property type="match status" value="1"/>
</dbReference>
<dbReference type="GO" id="GO:0051536">
    <property type="term" value="F:iron-sulfur cluster binding"/>
    <property type="evidence" value="ECO:0007669"/>
    <property type="project" value="UniProtKB-KW"/>
</dbReference>
<evidence type="ECO:0000256" key="5">
    <source>
        <dbReference type="ARBA" id="ARBA00023002"/>
    </source>
</evidence>
<evidence type="ECO:0000259" key="8">
    <source>
        <dbReference type="PROSITE" id="PS51669"/>
    </source>
</evidence>
<keyword evidence="6" id="KW-0408">Iron</keyword>
<organism evidence="9 10">
    <name type="scientific">Gordonibacter urolithinfaciens</name>
    <dbReference type="NCBI Taxonomy" id="1335613"/>
    <lineage>
        <taxon>Bacteria</taxon>
        <taxon>Bacillati</taxon>
        <taxon>Actinomycetota</taxon>
        <taxon>Coriobacteriia</taxon>
        <taxon>Eggerthellales</taxon>
        <taxon>Eggerthellaceae</taxon>
        <taxon>Gordonibacter</taxon>
    </lineage>
</organism>
<evidence type="ECO:0000256" key="4">
    <source>
        <dbReference type="ARBA" id="ARBA00022723"/>
    </source>
</evidence>
<dbReference type="GO" id="GO:0046872">
    <property type="term" value="F:metal ion binding"/>
    <property type="evidence" value="ECO:0007669"/>
    <property type="project" value="UniProtKB-KW"/>
</dbReference>
<evidence type="ECO:0000313" key="10">
    <source>
        <dbReference type="Proteomes" id="UP000468327"/>
    </source>
</evidence>
<dbReference type="PROSITE" id="PS51669">
    <property type="entry name" value="4FE4S_MOW_BIS_MGD"/>
    <property type="match status" value="1"/>
</dbReference>
<name>A0A6N8IKE6_9ACTN</name>
<dbReference type="PROSITE" id="PS00932">
    <property type="entry name" value="MOLYBDOPTERIN_PROK_3"/>
    <property type="match status" value="1"/>
</dbReference>
<keyword evidence="4" id="KW-0479">Metal-binding</keyword>
<dbReference type="CDD" id="cd02781">
    <property type="entry name" value="MopB_CT_Acetylene-hydratase"/>
    <property type="match status" value="1"/>
</dbReference>
<keyword evidence="10" id="KW-1185">Reference proteome</keyword>
<evidence type="ECO:0000313" key="9">
    <source>
        <dbReference type="EMBL" id="MVN15860.1"/>
    </source>
</evidence>
<dbReference type="PANTHER" id="PTHR43742:SF6">
    <property type="entry name" value="OXIDOREDUCTASE YYAE-RELATED"/>
    <property type="match status" value="1"/>
</dbReference>
<evidence type="ECO:0000256" key="7">
    <source>
        <dbReference type="ARBA" id="ARBA00023014"/>
    </source>
</evidence>
<dbReference type="Gene3D" id="3.40.50.740">
    <property type="match status" value="1"/>
</dbReference>
<keyword evidence="3" id="KW-0500">Molybdenum</keyword>